<evidence type="ECO:0008006" key="3">
    <source>
        <dbReference type="Google" id="ProtNLM"/>
    </source>
</evidence>
<protein>
    <recommendedName>
        <fullName evidence="3">Lipoprotein</fullName>
    </recommendedName>
</protein>
<dbReference type="AlphaFoldDB" id="D8ICJ9"/>
<dbReference type="EMBL" id="CP002025">
    <property type="protein sequence ID" value="ADK30872.1"/>
    <property type="molecule type" value="Genomic_DNA"/>
</dbReference>
<dbReference type="KEGG" id="bpo:BP951000_0874"/>
<dbReference type="InParanoid" id="D8ICJ9"/>
<sequence length="123" mass="13648">MSNLFKIIFVVFVFIGCTNNNTSVNNIIKYKGTYTGNDITYNGSAIDAVAAITVEESGKVTLEIKWSNQTINFYADADLVKELSNTKFEVNSAGQYLSLDFSSGLFFIYNQGSYNYSGNLTKQ</sequence>
<dbReference type="GeneID" id="56439439"/>
<dbReference type="STRING" id="759914.BP951000_0874"/>
<accession>D8ICJ9</accession>
<proteinExistence type="predicted"/>
<gene>
    <name evidence="1" type="ordered locus">BP951000_0874</name>
</gene>
<dbReference type="Proteomes" id="UP000000332">
    <property type="component" value="Chromosome"/>
</dbReference>
<dbReference type="RefSeq" id="WP_013243826.1">
    <property type="nucleotide sequence ID" value="NC_014330.1"/>
</dbReference>
<reference evidence="1 2" key="1">
    <citation type="journal article" date="2010" name="PLoS ONE">
        <title>The complete genome sequence of the pathogenic intestinal spirochete Brachyspira pilosicoli and comparison with other Brachyspira genomes.</title>
        <authorList>
            <person name="Wanchanthuek P."/>
            <person name="Bellgard M.I."/>
            <person name="La T."/>
            <person name="Ryan K."/>
            <person name="Moolhuijzen P."/>
            <person name="Chapman B."/>
            <person name="Black M."/>
            <person name="Schibeci D."/>
            <person name="Hunter A."/>
            <person name="Barrero R."/>
            <person name="Phillips N.D."/>
            <person name="Hampson D.J."/>
        </authorList>
    </citation>
    <scope>NUCLEOTIDE SEQUENCE [LARGE SCALE GENOMIC DNA]</scope>
    <source>
        <strain evidence="2">ATCC BAA-1826 / 95/1000</strain>
    </source>
</reference>
<dbReference type="PROSITE" id="PS51257">
    <property type="entry name" value="PROKAR_LIPOPROTEIN"/>
    <property type="match status" value="1"/>
</dbReference>
<dbReference type="HOGENOM" id="CLU_2010902_0_0_12"/>
<evidence type="ECO:0000313" key="1">
    <source>
        <dbReference type="EMBL" id="ADK30872.1"/>
    </source>
</evidence>
<name>D8ICJ9_BRAP9</name>
<evidence type="ECO:0000313" key="2">
    <source>
        <dbReference type="Proteomes" id="UP000000332"/>
    </source>
</evidence>
<keyword evidence="2" id="KW-1185">Reference proteome</keyword>
<organism evidence="1 2">
    <name type="scientific">Brachyspira pilosicoli (strain ATCC BAA-1826 / 95/1000)</name>
    <dbReference type="NCBI Taxonomy" id="759914"/>
    <lineage>
        <taxon>Bacteria</taxon>
        <taxon>Pseudomonadati</taxon>
        <taxon>Spirochaetota</taxon>
        <taxon>Spirochaetia</taxon>
        <taxon>Brachyspirales</taxon>
        <taxon>Brachyspiraceae</taxon>
        <taxon>Brachyspira</taxon>
    </lineage>
</organism>